<comment type="caution">
    <text evidence="2">The sequence shown here is derived from an EMBL/GenBank/DDBJ whole genome shotgun (WGS) entry which is preliminary data.</text>
</comment>
<reference evidence="2 3" key="1">
    <citation type="journal article" date="2015" name="Nature">
        <title>rRNA introns, odd ribosomes, and small enigmatic genomes across a large radiation of phyla.</title>
        <authorList>
            <person name="Brown C.T."/>
            <person name="Hug L.A."/>
            <person name="Thomas B.C."/>
            <person name="Sharon I."/>
            <person name="Castelle C.J."/>
            <person name="Singh A."/>
            <person name="Wilkins M.J."/>
            <person name="Williams K.H."/>
            <person name="Banfield J.F."/>
        </authorList>
    </citation>
    <scope>NUCLEOTIDE SEQUENCE [LARGE SCALE GENOMIC DNA]</scope>
</reference>
<organism evidence="2 3">
    <name type="scientific">Berkelbacteria bacterium GW2011_GWB1_38_5</name>
    <dbReference type="NCBI Taxonomy" id="1618336"/>
    <lineage>
        <taxon>Bacteria</taxon>
        <taxon>Candidatus Berkelbacteria</taxon>
    </lineage>
</organism>
<name>A0A0G0NAA8_9BACT</name>
<keyword evidence="1" id="KW-0812">Transmembrane</keyword>
<dbReference type="InterPro" id="IPR025101">
    <property type="entry name" value="DUF4012"/>
</dbReference>
<keyword evidence="1" id="KW-0472">Membrane</keyword>
<sequence length="447" mass="51074">MSKVLLIDSITKKKVIRSFRKRKIWLAPFIIVFLLISSFFVGRTAADFVLLKVDPVSLFASGKFLVIFQNNAEIRSSGGFIGSFAVMDIENYEIKSFNFNTNIYGLDRLYAEGNFIKAPEPINKMTKGQSWALRDANYDASFPDSAQDILYFYNQETGDSVDGIIALNASVMIDLLNLTGPINLEKYDTTISADNFYNETQYKIEKEYYESPENWVINEPKTFLKDLYPKLLQEALKNKVALVKLLNQELTQKEIVLYFQDANKQKIIETRNWAGKIPTDSELKDKFNNFQSTDYLYINSNSYSGNKSSINIKEDIEYKVNSDGLVNLKITRIHSGTNNWPDGKNTTWMRFFVPQGSTLVSAKNNEKIVTEEIKQGVEADKTFFGVEAVIEPGEASILELNYILPFEIKNYQLLVQKQPGIRQQNLSVFFNGQNLFNGVLNTDKEIK</sequence>
<dbReference type="Pfam" id="PF13196">
    <property type="entry name" value="DUF4012"/>
    <property type="match status" value="1"/>
</dbReference>
<evidence type="ECO:0000313" key="3">
    <source>
        <dbReference type="Proteomes" id="UP000034498"/>
    </source>
</evidence>
<evidence type="ECO:0000256" key="1">
    <source>
        <dbReference type="SAM" id="Phobius"/>
    </source>
</evidence>
<dbReference type="AlphaFoldDB" id="A0A0G0NAA8"/>
<dbReference type="EMBL" id="LBUX01000015">
    <property type="protein sequence ID" value="KKQ74056.1"/>
    <property type="molecule type" value="Genomic_DNA"/>
</dbReference>
<dbReference type="STRING" id="1618336.US94_C0015G0004"/>
<evidence type="ECO:0000313" key="2">
    <source>
        <dbReference type="EMBL" id="KKQ74056.1"/>
    </source>
</evidence>
<proteinExistence type="predicted"/>
<protein>
    <recommendedName>
        <fullName evidence="4">DUF4012 domain-containing protein</fullName>
    </recommendedName>
</protein>
<gene>
    <name evidence="2" type="ORF">US94_C0015G0004</name>
</gene>
<accession>A0A0G0NAA8</accession>
<keyword evidence="1" id="KW-1133">Transmembrane helix</keyword>
<feature type="transmembrane region" description="Helical" evidence="1">
    <location>
        <begin position="24"/>
        <end position="42"/>
    </location>
</feature>
<dbReference type="Proteomes" id="UP000034498">
    <property type="component" value="Unassembled WGS sequence"/>
</dbReference>
<evidence type="ECO:0008006" key="4">
    <source>
        <dbReference type="Google" id="ProtNLM"/>
    </source>
</evidence>